<protein>
    <submittedName>
        <fullName evidence="2">Uncharacterized protein</fullName>
    </submittedName>
</protein>
<sequence length="127" mass="13943">MGRFAVSVAAALTLSVYSAVSVPRGNLQACLHLVRALSTVFNLPLFSLPVGAASTFTHLFIAWQLLDAGKKALVMRLMYDFLNIRGVALIMQGKRRPFTVEDIRDSAAEDEFCRQCKSICDDTTQSS</sequence>
<gene>
    <name evidence="2" type="ORF">GGH94_004249</name>
</gene>
<dbReference type="EMBL" id="JANBUY010000167">
    <property type="protein sequence ID" value="KAJ2862459.1"/>
    <property type="molecule type" value="Genomic_DNA"/>
</dbReference>
<keyword evidence="3" id="KW-1185">Reference proteome</keyword>
<evidence type="ECO:0000256" key="1">
    <source>
        <dbReference type="SAM" id="Phobius"/>
    </source>
</evidence>
<evidence type="ECO:0000313" key="3">
    <source>
        <dbReference type="Proteomes" id="UP001140074"/>
    </source>
</evidence>
<keyword evidence="1" id="KW-0812">Transmembrane</keyword>
<organism evidence="2 3">
    <name type="scientific">Coemansia aciculifera</name>
    <dbReference type="NCBI Taxonomy" id="417176"/>
    <lineage>
        <taxon>Eukaryota</taxon>
        <taxon>Fungi</taxon>
        <taxon>Fungi incertae sedis</taxon>
        <taxon>Zoopagomycota</taxon>
        <taxon>Kickxellomycotina</taxon>
        <taxon>Kickxellomycetes</taxon>
        <taxon>Kickxellales</taxon>
        <taxon>Kickxellaceae</taxon>
        <taxon>Coemansia</taxon>
    </lineage>
</organism>
<evidence type="ECO:0000313" key="2">
    <source>
        <dbReference type="EMBL" id="KAJ2862459.1"/>
    </source>
</evidence>
<keyword evidence="1" id="KW-1133">Transmembrane helix</keyword>
<feature type="transmembrane region" description="Helical" evidence="1">
    <location>
        <begin position="42"/>
        <end position="66"/>
    </location>
</feature>
<reference evidence="2" key="1">
    <citation type="submission" date="2022-07" db="EMBL/GenBank/DDBJ databases">
        <title>Phylogenomic reconstructions and comparative analyses of Kickxellomycotina fungi.</title>
        <authorList>
            <person name="Reynolds N.K."/>
            <person name="Stajich J.E."/>
            <person name="Barry K."/>
            <person name="Grigoriev I.V."/>
            <person name="Crous P."/>
            <person name="Smith M.E."/>
        </authorList>
    </citation>
    <scope>NUCLEOTIDE SEQUENCE</scope>
    <source>
        <strain evidence="2">RSA 476</strain>
    </source>
</reference>
<keyword evidence="1" id="KW-0472">Membrane</keyword>
<proteinExistence type="predicted"/>
<name>A0A9W8M2C6_9FUNG</name>
<dbReference type="AlphaFoldDB" id="A0A9W8M2C6"/>
<dbReference type="Proteomes" id="UP001140074">
    <property type="component" value="Unassembled WGS sequence"/>
</dbReference>
<comment type="caution">
    <text evidence="2">The sequence shown here is derived from an EMBL/GenBank/DDBJ whole genome shotgun (WGS) entry which is preliminary data.</text>
</comment>
<accession>A0A9W8M2C6</accession>